<protein>
    <submittedName>
        <fullName evidence="2">Uncharacterized protein</fullName>
    </submittedName>
</protein>
<organism evidence="2 3">
    <name type="scientific">Rhodotorula mucilaginosa</name>
    <name type="common">Yeast</name>
    <name type="synonym">Rhodotorula rubra</name>
    <dbReference type="NCBI Taxonomy" id="5537"/>
    <lineage>
        <taxon>Eukaryota</taxon>
        <taxon>Fungi</taxon>
        <taxon>Dikarya</taxon>
        <taxon>Basidiomycota</taxon>
        <taxon>Pucciniomycotina</taxon>
        <taxon>Microbotryomycetes</taxon>
        <taxon>Sporidiobolales</taxon>
        <taxon>Sporidiobolaceae</taxon>
        <taxon>Rhodotorula</taxon>
    </lineage>
</organism>
<dbReference type="Proteomes" id="UP000777482">
    <property type="component" value="Unassembled WGS sequence"/>
</dbReference>
<proteinExistence type="predicted"/>
<evidence type="ECO:0000313" key="3">
    <source>
        <dbReference type="Proteomes" id="UP000777482"/>
    </source>
</evidence>
<feature type="compositionally biased region" description="Low complexity" evidence="1">
    <location>
        <begin position="143"/>
        <end position="155"/>
    </location>
</feature>
<reference evidence="2 3" key="1">
    <citation type="submission" date="2020-11" db="EMBL/GenBank/DDBJ databases">
        <title>Kefir isolates.</title>
        <authorList>
            <person name="Marcisauskas S."/>
            <person name="Kim Y."/>
            <person name="Blasche S."/>
        </authorList>
    </citation>
    <scope>NUCLEOTIDE SEQUENCE [LARGE SCALE GENOMIC DNA]</scope>
    <source>
        <strain evidence="2 3">KR</strain>
    </source>
</reference>
<keyword evidence="3" id="KW-1185">Reference proteome</keyword>
<sequence>MTKGGRSQLLQRLHAIQSLPFPNAVLPLVRSFCETIRTAEIAAKTVHPFLWQERKHHAIFGTLQTVYDKLQGLNKQDPYLYHEDSARVDLLDKIQLAREEASKNEYTPQLLAAFEDLKNPARKAIIKNERLRRARKSERARAKQAQGTQTAGAAQSIGHAARLTMSPRQQRIYGAAGL</sequence>
<comment type="caution">
    <text evidence="2">The sequence shown here is derived from an EMBL/GenBank/DDBJ whole genome shotgun (WGS) entry which is preliminary data.</text>
</comment>
<evidence type="ECO:0000313" key="2">
    <source>
        <dbReference type="EMBL" id="KAG0653219.1"/>
    </source>
</evidence>
<evidence type="ECO:0000256" key="1">
    <source>
        <dbReference type="SAM" id="MobiDB-lite"/>
    </source>
</evidence>
<gene>
    <name evidence="2" type="ORF">C6P46_003313</name>
</gene>
<dbReference type="EMBL" id="PUHQ01000265">
    <property type="protein sequence ID" value="KAG0653219.1"/>
    <property type="molecule type" value="Genomic_DNA"/>
</dbReference>
<name>A0A9P6VTD5_RHOMI</name>
<dbReference type="AlphaFoldDB" id="A0A9P6VTD5"/>
<feature type="region of interest" description="Disordered" evidence="1">
    <location>
        <begin position="135"/>
        <end position="165"/>
    </location>
</feature>
<accession>A0A9P6VTD5</accession>